<feature type="domain" description="Radical SAM core" evidence="7">
    <location>
        <begin position="66"/>
        <end position="287"/>
    </location>
</feature>
<dbReference type="RefSeq" id="WP_077198737.1">
    <property type="nucleotide sequence ID" value="NZ_LBFC01000023.1"/>
</dbReference>
<dbReference type="CDD" id="cd01335">
    <property type="entry name" value="Radical_SAM"/>
    <property type="match status" value="1"/>
</dbReference>
<dbReference type="InterPro" id="IPR058240">
    <property type="entry name" value="rSAM_sf"/>
</dbReference>
<accession>A0ABX3IJ06</accession>
<dbReference type="InterPro" id="IPR023885">
    <property type="entry name" value="4Fe4S-binding_SPASM_dom"/>
</dbReference>
<evidence type="ECO:0000313" key="8">
    <source>
        <dbReference type="EMBL" id="ONN26502.1"/>
    </source>
</evidence>
<evidence type="ECO:0000259" key="7">
    <source>
        <dbReference type="PROSITE" id="PS51918"/>
    </source>
</evidence>
<keyword evidence="6" id="KW-0411">Iron-sulfur</keyword>
<dbReference type="SUPFAM" id="SSF102114">
    <property type="entry name" value="Radical SAM enzymes"/>
    <property type="match status" value="1"/>
</dbReference>
<evidence type="ECO:0000313" key="9">
    <source>
        <dbReference type="Proteomes" id="UP000242616"/>
    </source>
</evidence>
<protein>
    <submittedName>
        <fullName evidence="8">Radical SAM protein</fullName>
    </submittedName>
</protein>
<evidence type="ECO:0000256" key="3">
    <source>
        <dbReference type="ARBA" id="ARBA00022691"/>
    </source>
</evidence>
<dbReference type="SFLD" id="SFLDS00029">
    <property type="entry name" value="Radical_SAM"/>
    <property type="match status" value="1"/>
</dbReference>
<keyword evidence="5" id="KW-0408">Iron</keyword>
<keyword evidence="9" id="KW-1185">Reference proteome</keyword>
<dbReference type="Pfam" id="PF13186">
    <property type="entry name" value="SPASM"/>
    <property type="match status" value="1"/>
</dbReference>
<dbReference type="PROSITE" id="PS01305">
    <property type="entry name" value="MOAA_NIFB_PQQE"/>
    <property type="match status" value="1"/>
</dbReference>
<evidence type="ECO:0000256" key="2">
    <source>
        <dbReference type="ARBA" id="ARBA00022485"/>
    </source>
</evidence>
<evidence type="ECO:0000256" key="6">
    <source>
        <dbReference type="ARBA" id="ARBA00023014"/>
    </source>
</evidence>
<name>A0ABX3IJ06_9BACT</name>
<dbReference type="InterPro" id="IPR023867">
    <property type="entry name" value="Sulphatase_maturase_rSAM"/>
</dbReference>
<dbReference type="PANTHER" id="PTHR43273">
    <property type="entry name" value="ANAEROBIC SULFATASE-MATURATING ENZYME HOMOLOG ASLB-RELATED"/>
    <property type="match status" value="1"/>
</dbReference>
<dbReference type="InterPro" id="IPR000385">
    <property type="entry name" value="MoaA_NifB_PqqE_Fe-S-bd_CS"/>
</dbReference>
<dbReference type="NCBIfam" id="TIGR04085">
    <property type="entry name" value="rSAM_more_4Fe4S"/>
    <property type="match status" value="1"/>
</dbReference>
<dbReference type="InterPro" id="IPR007197">
    <property type="entry name" value="rSAM"/>
</dbReference>
<evidence type="ECO:0000256" key="5">
    <source>
        <dbReference type="ARBA" id="ARBA00023004"/>
    </source>
</evidence>
<dbReference type="Pfam" id="PF04055">
    <property type="entry name" value="Radical_SAM"/>
    <property type="match status" value="1"/>
</dbReference>
<evidence type="ECO:0000256" key="4">
    <source>
        <dbReference type="ARBA" id="ARBA00022723"/>
    </source>
</evidence>
<sequence length="442" mass="50764">MEFKLISRFGKHLLFLPEHLLLFEIDEELFSFFENKSTLPESIKKEIFKYLPIKQKNELTKTVEEKYDINAIVLTVSHECNLNCKYCYGNNGTYGNPGVMDFETAKRAIETFFDKGQSNVGITFFGGEPLLNFKLIKQVTKFAKEYIGRNVKFGMTTNGILIKDDVACFLTNNDFSVLISLDGDQFYNDKLRYTKAGKGTHNTILNSIKKLLLYNTNGRVSIRATLTSINNDLIELVGYFSSLDLPFTIQLVTTNDENLRPTFEELSSKINDFGKYITDLVRDRNYKQAFKKTFGWMNLAITVVHGKNKRFYPCGGGRKVLVVNPMGDVYICHRMDGNNNGKVGNIFEDTRKDIIENTRRLFSEKLYTVDHLQDCSNCWAKYICGGRCYHESLITANEWNTVDKLSCHFKKKLFELGLVIYAYLPDKLKDNFSKANKSEVVS</sequence>
<proteinExistence type="predicted"/>
<dbReference type="SFLD" id="SFLDG01067">
    <property type="entry name" value="SPASM/twitch_domain_containing"/>
    <property type="match status" value="1"/>
</dbReference>
<dbReference type="Proteomes" id="UP000242616">
    <property type="component" value="Unassembled WGS sequence"/>
</dbReference>
<dbReference type="InterPro" id="IPR013785">
    <property type="entry name" value="Aldolase_TIM"/>
</dbReference>
<keyword evidence="3" id="KW-0949">S-adenosyl-L-methionine</keyword>
<reference evidence="8 9" key="1">
    <citation type="submission" date="2015-06" db="EMBL/GenBank/DDBJ databases">
        <title>Genome sequencing of Thermotogales isolates from hydrothermal vents.</title>
        <authorList>
            <person name="Haverkamp T.H."/>
            <person name="Kublanov I.V."/>
            <person name="Nesbo C.L."/>
        </authorList>
    </citation>
    <scope>NUCLEOTIDE SEQUENCE [LARGE SCALE GENOMIC DNA]</scope>
    <source>
        <strain evidence="9">ik275mar</strain>
    </source>
</reference>
<dbReference type="PROSITE" id="PS51918">
    <property type="entry name" value="RADICAL_SAM"/>
    <property type="match status" value="1"/>
</dbReference>
<evidence type="ECO:0000256" key="1">
    <source>
        <dbReference type="ARBA" id="ARBA00001966"/>
    </source>
</evidence>
<comment type="caution">
    <text evidence="8">The sequence shown here is derived from an EMBL/GenBank/DDBJ whole genome shotgun (WGS) entry which is preliminary data.</text>
</comment>
<gene>
    <name evidence="8" type="ORF">XJ44_08530</name>
</gene>
<keyword evidence="4" id="KW-0479">Metal-binding</keyword>
<organism evidence="8 9">
    <name type="scientific">Thermosipho affectus</name>
    <dbReference type="NCBI Taxonomy" id="660294"/>
    <lineage>
        <taxon>Bacteria</taxon>
        <taxon>Thermotogati</taxon>
        <taxon>Thermotogota</taxon>
        <taxon>Thermotogae</taxon>
        <taxon>Thermotogales</taxon>
        <taxon>Fervidobacteriaceae</taxon>
        <taxon>Thermosipho</taxon>
    </lineage>
</organism>
<dbReference type="PANTHER" id="PTHR43273:SF8">
    <property type="entry name" value="RADICAL SAM DOMAIN PROTEIN"/>
    <property type="match status" value="1"/>
</dbReference>
<dbReference type="EMBL" id="LBFC01000023">
    <property type="protein sequence ID" value="ONN26502.1"/>
    <property type="molecule type" value="Genomic_DNA"/>
</dbReference>
<keyword evidence="2" id="KW-0004">4Fe-4S</keyword>
<dbReference type="SFLD" id="SFLDG01386">
    <property type="entry name" value="main_SPASM_domain-containing"/>
    <property type="match status" value="1"/>
</dbReference>
<comment type="cofactor">
    <cofactor evidence="1">
        <name>[4Fe-4S] cluster</name>
        <dbReference type="ChEBI" id="CHEBI:49883"/>
    </cofactor>
</comment>
<dbReference type="SFLD" id="SFLDG01384">
    <property type="entry name" value="thioether_bond_formation_requi"/>
    <property type="match status" value="1"/>
</dbReference>
<dbReference type="Gene3D" id="3.20.20.70">
    <property type="entry name" value="Aldolase class I"/>
    <property type="match status" value="1"/>
</dbReference>